<dbReference type="Gene3D" id="2.30.30.100">
    <property type="match status" value="1"/>
</dbReference>
<protein>
    <recommendedName>
        <fullName evidence="9">Small nuclear ribonucleoprotein G</fullName>
        <shortName evidence="9">snRNP-G</shortName>
    </recommendedName>
</protein>
<dbReference type="FunFam" id="2.30.30.100:FF:000017">
    <property type="entry name" value="Small nuclear ribonucleoprotein G"/>
    <property type="match status" value="1"/>
</dbReference>
<keyword evidence="8 9" id="KW-0687">Ribonucleoprotein</keyword>
<dbReference type="InterPro" id="IPR001163">
    <property type="entry name" value="Sm_dom_euk/arc"/>
</dbReference>
<keyword evidence="7 9" id="KW-0539">Nucleus</keyword>
<proteinExistence type="inferred from homology"/>
<keyword evidence="4 9" id="KW-0747">Spliceosome</keyword>
<dbReference type="GO" id="GO:0097526">
    <property type="term" value="C:spliceosomal tri-snRNP complex"/>
    <property type="evidence" value="ECO:0007669"/>
    <property type="project" value="TreeGrafter"/>
</dbReference>
<dbReference type="GO" id="GO:0000387">
    <property type="term" value="P:spliceosomal snRNP assembly"/>
    <property type="evidence" value="ECO:0007669"/>
    <property type="project" value="UniProtKB-UniRule"/>
</dbReference>
<comment type="function">
    <text evidence="9">Plays a role in pre-mRNA splicing.</text>
</comment>
<keyword evidence="6 9" id="KW-0508">mRNA splicing</keyword>
<organism evidence="11 12">
    <name type="scientific">Brachionus calyciflorus</name>
    <dbReference type="NCBI Taxonomy" id="104777"/>
    <lineage>
        <taxon>Eukaryota</taxon>
        <taxon>Metazoa</taxon>
        <taxon>Spiralia</taxon>
        <taxon>Gnathifera</taxon>
        <taxon>Rotifera</taxon>
        <taxon>Eurotatoria</taxon>
        <taxon>Monogononta</taxon>
        <taxon>Pseudotrocha</taxon>
        <taxon>Ploima</taxon>
        <taxon>Brachionidae</taxon>
        <taxon>Brachionus</taxon>
    </lineage>
</organism>
<dbReference type="Pfam" id="PF01423">
    <property type="entry name" value="LSM"/>
    <property type="match status" value="1"/>
</dbReference>
<dbReference type="GO" id="GO:0005689">
    <property type="term" value="C:U12-type spliceosomal complex"/>
    <property type="evidence" value="ECO:0007669"/>
    <property type="project" value="TreeGrafter"/>
</dbReference>
<dbReference type="InterPro" id="IPR047575">
    <property type="entry name" value="Sm"/>
</dbReference>
<dbReference type="InterPro" id="IPR010920">
    <property type="entry name" value="LSM_dom_sf"/>
</dbReference>
<evidence type="ECO:0000256" key="6">
    <source>
        <dbReference type="ARBA" id="ARBA00023187"/>
    </source>
</evidence>
<dbReference type="CDD" id="cd01719">
    <property type="entry name" value="Sm_G"/>
    <property type="match status" value="1"/>
</dbReference>
<dbReference type="PANTHER" id="PTHR10553:SF2">
    <property type="entry name" value="SMALL NUCLEAR RIBONUCLEOPROTEIN G"/>
    <property type="match status" value="1"/>
</dbReference>
<feature type="domain" description="Sm" evidence="10">
    <location>
        <begin position="4"/>
        <end position="77"/>
    </location>
</feature>
<evidence type="ECO:0000256" key="2">
    <source>
        <dbReference type="ARBA" id="ARBA00006850"/>
    </source>
</evidence>
<dbReference type="GO" id="GO:0005682">
    <property type="term" value="C:U5 snRNP"/>
    <property type="evidence" value="ECO:0007669"/>
    <property type="project" value="TreeGrafter"/>
</dbReference>
<comment type="subcellular location">
    <subcellularLocation>
        <location evidence="1 9">Nucleus</location>
    </subcellularLocation>
</comment>
<dbReference type="SUPFAM" id="SSF50182">
    <property type="entry name" value="Sm-like ribonucleoproteins"/>
    <property type="match status" value="1"/>
</dbReference>
<dbReference type="InterPro" id="IPR044641">
    <property type="entry name" value="Lsm7/SmG-like"/>
</dbReference>
<dbReference type="PROSITE" id="PS52002">
    <property type="entry name" value="SM"/>
    <property type="match status" value="1"/>
</dbReference>
<dbReference type="PIRSF" id="PIRSF037188">
    <property type="entry name" value="U6_snRNA_Lsm7"/>
    <property type="match status" value="1"/>
</dbReference>
<dbReference type="GO" id="GO:0071011">
    <property type="term" value="C:precatalytic spliceosome"/>
    <property type="evidence" value="ECO:0007669"/>
    <property type="project" value="TreeGrafter"/>
</dbReference>
<keyword evidence="5 9" id="KW-0694">RNA-binding</keyword>
<evidence type="ECO:0000313" key="11">
    <source>
        <dbReference type="EMBL" id="CAF0769731.1"/>
    </source>
</evidence>
<dbReference type="GO" id="GO:0005686">
    <property type="term" value="C:U2 snRNP"/>
    <property type="evidence" value="ECO:0007669"/>
    <property type="project" value="TreeGrafter"/>
</dbReference>
<evidence type="ECO:0000256" key="5">
    <source>
        <dbReference type="ARBA" id="ARBA00022884"/>
    </source>
</evidence>
<evidence type="ECO:0000256" key="4">
    <source>
        <dbReference type="ARBA" id="ARBA00022728"/>
    </source>
</evidence>
<keyword evidence="3 9" id="KW-0507">mRNA processing</keyword>
<dbReference type="SMART" id="SM00651">
    <property type="entry name" value="Sm"/>
    <property type="match status" value="1"/>
</dbReference>
<comment type="similarity">
    <text evidence="2 9">Belongs to the snRNP Sm proteins family.</text>
</comment>
<dbReference type="AlphaFoldDB" id="A0A813QL08"/>
<gene>
    <name evidence="11" type="ORF">OXX778_LOCUS4885</name>
</gene>
<reference evidence="11" key="1">
    <citation type="submission" date="2021-02" db="EMBL/GenBank/DDBJ databases">
        <authorList>
            <person name="Nowell W R."/>
        </authorList>
    </citation>
    <scope>NUCLEOTIDE SEQUENCE</scope>
    <source>
        <strain evidence="11">Ploen Becks lab</strain>
    </source>
</reference>
<comment type="caution">
    <text evidence="11">The sequence shown here is derived from an EMBL/GenBank/DDBJ whole genome shotgun (WGS) entry which is preliminary data.</text>
</comment>
<accession>A0A813QL08</accession>
<evidence type="ECO:0000256" key="1">
    <source>
        <dbReference type="ARBA" id="ARBA00004123"/>
    </source>
</evidence>
<dbReference type="Proteomes" id="UP000663879">
    <property type="component" value="Unassembled WGS sequence"/>
</dbReference>
<dbReference type="InterPro" id="IPR034098">
    <property type="entry name" value="Sm_G"/>
</dbReference>
<keyword evidence="12" id="KW-1185">Reference proteome</keyword>
<dbReference type="GO" id="GO:0005685">
    <property type="term" value="C:U1 snRNP"/>
    <property type="evidence" value="ECO:0007669"/>
    <property type="project" value="TreeGrafter"/>
</dbReference>
<evidence type="ECO:0000256" key="3">
    <source>
        <dbReference type="ARBA" id="ARBA00022664"/>
    </source>
</evidence>
<evidence type="ECO:0000259" key="10">
    <source>
        <dbReference type="PROSITE" id="PS52002"/>
    </source>
</evidence>
<dbReference type="OrthoDB" id="2146at2759"/>
<dbReference type="GO" id="GO:0003723">
    <property type="term" value="F:RNA binding"/>
    <property type="evidence" value="ECO:0007669"/>
    <property type="project" value="UniProtKB-UniRule"/>
</dbReference>
<dbReference type="GO" id="GO:0005687">
    <property type="term" value="C:U4 snRNP"/>
    <property type="evidence" value="ECO:0007669"/>
    <property type="project" value="TreeGrafter"/>
</dbReference>
<sequence>MSKANPPELKKFMDKKVSLKINGNRLVTGTLRGYDPFMNLVIDEATEHVRGSNVMNPIGMVVVRGNSVVMIEALERLG</sequence>
<evidence type="ECO:0000256" key="9">
    <source>
        <dbReference type="RuleBase" id="RU365052"/>
    </source>
</evidence>
<dbReference type="PANTHER" id="PTHR10553">
    <property type="entry name" value="SMALL NUCLEAR RIBONUCLEOPROTEIN"/>
    <property type="match status" value="1"/>
</dbReference>
<evidence type="ECO:0000256" key="8">
    <source>
        <dbReference type="ARBA" id="ARBA00023274"/>
    </source>
</evidence>
<dbReference type="GO" id="GO:0043186">
    <property type="term" value="C:P granule"/>
    <property type="evidence" value="ECO:0007669"/>
    <property type="project" value="TreeGrafter"/>
</dbReference>
<dbReference type="GO" id="GO:0071004">
    <property type="term" value="C:U2-type prespliceosome"/>
    <property type="evidence" value="ECO:0007669"/>
    <property type="project" value="TreeGrafter"/>
</dbReference>
<dbReference type="GO" id="GO:0034719">
    <property type="term" value="C:SMN-Sm protein complex"/>
    <property type="evidence" value="ECO:0007669"/>
    <property type="project" value="TreeGrafter"/>
</dbReference>
<evidence type="ECO:0000313" key="12">
    <source>
        <dbReference type="Proteomes" id="UP000663879"/>
    </source>
</evidence>
<dbReference type="GO" id="GO:0071013">
    <property type="term" value="C:catalytic step 2 spliceosome"/>
    <property type="evidence" value="ECO:0007669"/>
    <property type="project" value="TreeGrafter"/>
</dbReference>
<dbReference type="EMBL" id="CAJNOC010000506">
    <property type="protein sequence ID" value="CAF0769731.1"/>
    <property type="molecule type" value="Genomic_DNA"/>
</dbReference>
<evidence type="ECO:0000256" key="7">
    <source>
        <dbReference type="ARBA" id="ARBA00023242"/>
    </source>
</evidence>
<name>A0A813QL08_9BILA</name>